<evidence type="ECO:0008006" key="3">
    <source>
        <dbReference type="Google" id="ProtNLM"/>
    </source>
</evidence>
<organism evidence="1 2">
    <name type="scientific">Alligator mississippiensis</name>
    <name type="common">American alligator</name>
    <dbReference type="NCBI Taxonomy" id="8496"/>
    <lineage>
        <taxon>Eukaryota</taxon>
        <taxon>Metazoa</taxon>
        <taxon>Chordata</taxon>
        <taxon>Craniata</taxon>
        <taxon>Vertebrata</taxon>
        <taxon>Euteleostomi</taxon>
        <taxon>Archelosauria</taxon>
        <taxon>Archosauria</taxon>
        <taxon>Crocodylia</taxon>
        <taxon>Alligatoridae</taxon>
        <taxon>Alligatorinae</taxon>
        <taxon>Alligator</taxon>
    </lineage>
</organism>
<keyword evidence="2" id="KW-1185">Reference proteome</keyword>
<evidence type="ECO:0000313" key="2">
    <source>
        <dbReference type="Proteomes" id="UP000050525"/>
    </source>
</evidence>
<proteinExistence type="predicted"/>
<sequence>MTLLLLPPEGGQHAPPASGGVHRSWYESFFIVADEATDPQDNYILLILFVLGEWTDWDLSVFQTELVHLTPVNFYTMSQSTEKVTVSYGLEYNKISAFLSDSAMYTCKAFSDVLQRMLPNAVHVACKTHILSLVSDIWHMQFSDVDSLVPSFKKAFEHCPSCVWYMESIISQSGESHATVVLPPEPVLTRWYS</sequence>
<reference evidence="1 2" key="1">
    <citation type="journal article" date="2012" name="Genome Biol.">
        <title>Sequencing three crocodilian genomes to illuminate the evolution of archosaurs and amniotes.</title>
        <authorList>
            <person name="St John J.A."/>
            <person name="Braun E.L."/>
            <person name="Isberg S.R."/>
            <person name="Miles L.G."/>
            <person name="Chong A.Y."/>
            <person name="Gongora J."/>
            <person name="Dalzell P."/>
            <person name="Moran C."/>
            <person name="Bed'hom B."/>
            <person name="Abzhanov A."/>
            <person name="Burgess S.C."/>
            <person name="Cooksey A.M."/>
            <person name="Castoe T.A."/>
            <person name="Crawford N.G."/>
            <person name="Densmore L.D."/>
            <person name="Drew J.C."/>
            <person name="Edwards S.V."/>
            <person name="Faircloth B.C."/>
            <person name="Fujita M.K."/>
            <person name="Greenwold M.J."/>
            <person name="Hoffmann F.G."/>
            <person name="Howard J.M."/>
            <person name="Iguchi T."/>
            <person name="Janes D.E."/>
            <person name="Khan S.Y."/>
            <person name="Kohno S."/>
            <person name="de Koning A.J."/>
            <person name="Lance S.L."/>
            <person name="McCarthy F.M."/>
            <person name="McCormack J.E."/>
            <person name="Merchant M.E."/>
            <person name="Peterson D.G."/>
            <person name="Pollock D.D."/>
            <person name="Pourmand N."/>
            <person name="Raney B.J."/>
            <person name="Roessler K.A."/>
            <person name="Sanford J.R."/>
            <person name="Sawyer R.H."/>
            <person name="Schmidt C.J."/>
            <person name="Triplett E.W."/>
            <person name="Tuberville T.D."/>
            <person name="Venegas-Anaya M."/>
            <person name="Howard J.T."/>
            <person name="Jarvis E.D."/>
            <person name="Guillette L.J.Jr."/>
            <person name="Glenn T.C."/>
            <person name="Green R.E."/>
            <person name="Ray D.A."/>
        </authorList>
    </citation>
    <scope>NUCLEOTIDE SEQUENCE [LARGE SCALE GENOMIC DNA]</scope>
    <source>
        <strain evidence="1">KSC_2009_1</strain>
    </source>
</reference>
<accession>A0A151N840</accession>
<protein>
    <recommendedName>
        <fullName evidence="3">MULE transposase domain-containing protein</fullName>
    </recommendedName>
</protein>
<gene>
    <name evidence="1" type="ORF">Y1Q_0011255</name>
</gene>
<name>A0A151N840_ALLMI</name>
<dbReference type="AlphaFoldDB" id="A0A151N840"/>
<dbReference type="Proteomes" id="UP000050525">
    <property type="component" value="Unassembled WGS sequence"/>
</dbReference>
<dbReference type="EMBL" id="AKHW03003826">
    <property type="protein sequence ID" value="KYO32927.1"/>
    <property type="molecule type" value="Genomic_DNA"/>
</dbReference>
<evidence type="ECO:0000313" key="1">
    <source>
        <dbReference type="EMBL" id="KYO32927.1"/>
    </source>
</evidence>
<comment type="caution">
    <text evidence="1">The sequence shown here is derived from an EMBL/GenBank/DDBJ whole genome shotgun (WGS) entry which is preliminary data.</text>
</comment>